<keyword evidence="3" id="KW-1185">Reference proteome</keyword>
<evidence type="ECO:0000256" key="1">
    <source>
        <dbReference type="SAM" id="Phobius"/>
    </source>
</evidence>
<reference evidence="2 3" key="1">
    <citation type="journal article" date="2017" name="BMC Genomics">
        <title>Comparative genomic and phylogenomic analyses of the Bifidobacteriaceae family.</title>
        <authorList>
            <person name="Lugli G.A."/>
            <person name="Milani C."/>
            <person name="Turroni F."/>
            <person name="Duranti S."/>
            <person name="Mancabelli L."/>
            <person name="Mangifesta M."/>
            <person name="Ferrario C."/>
            <person name="Modesto M."/>
            <person name="Mattarelli P."/>
            <person name="Jiri K."/>
            <person name="van Sinderen D."/>
            <person name="Ventura M."/>
        </authorList>
    </citation>
    <scope>NUCLEOTIDE SEQUENCE [LARGE SCALE GENOMIC DNA]</scope>
    <source>
        <strain evidence="2 3">DSM 24744</strain>
    </source>
</reference>
<gene>
    <name evidence="2" type="ORF">PSSU_0922</name>
</gene>
<accession>A0A261EWQ9</accession>
<organism evidence="2 3">
    <name type="scientific">Pseudoscardovia suis</name>
    <dbReference type="NCBI Taxonomy" id="987063"/>
    <lineage>
        <taxon>Bacteria</taxon>
        <taxon>Bacillati</taxon>
        <taxon>Actinomycetota</taxon>
        <taxon>Actinomycetes</taxon>
        <taxon>Bifidobacteriales</taxon>
        <taxon>Bifidobacteriaceae</taxon>
        <taxon>Pseudoscardovia</taxon>
    </lineage>
</organism>
<proteinExistence type="predicted"/>
<comment type="caution">
    <text evidence="2">The sequence shown here is derived from an EMBL/GenBank/DDBJ whole genome shotgun (WGS) entry which is preliminary data.</text>
</comment>
<keyword evidence="1" id="KW-0472">Membrane</keyword>
<evidence type="ECO:0000313" key="2">
    <source>
        <dbReference type="EMBL" id="OZG51299.1"/>
    </source>
</evidence>
<dbReference type="Proteomes" id="UP000216454">
    <property type="component" value="Unassembled WGS sequence"/>
</dbReference>
<feature type="transmembrane region" description="Helical" evidence="1">
    <location>
        <begin position="26"/>
        <end position="46"/>
    </location>
</feature>
<evidence type="ECO:0000313" key="3">
    <source>
        <dbReference type="Proteomes" id="UP000216454"/>
    </source>
</evidence>
<keyword evidence="1" id="KW-0812">Transmembrane</keyword>
<dbReference type="EMBL" id="MWWQ01000008">
    <property type="protein sequence ID" value="OZG51299.1"/>
    <property type="molecule type" value="Genomic_DNA"/>
</dbReference>
<name>A0A261EWQ9_9BIFI</name>
<sequence>MCEWWLAHWGLFGVLGWWWGSGSGCFLRLLVFGIVGGLAMCEWWLAHWRADRGWGRYV</sequence>
<protein>
    <submittedName>
        <fullName evidence="2">Uncharacterized protein</fullName>
    </submittedName>
</protein>
<dbReference type="AlphaFoldDB" id="A0A261EWQ9"/>
<keyword evidence="1" id="KW-1133">Transmembrane helix</keyword>